<keyword evidence="1" id="KW-0472">Membrane</keyword>
<keyword evidence="3" id="KW-1185">Reference proteome</keyword>
<keyword evidence="1" id="KW-0812">Transmembrane</keyword>
<keyword evidence="1" id="KW-1133">Transmembrane helix</keyword>
<organism evidence="2 3">
    <name type="scientific">Phytophthora megakarya</name>
    <dbReference type="NCBI Taxonomy" id="4795"/>
    <lineage>
        <taxon>Eukaryota</taxon>
        <taxon>Sar</taxon>
        <taxon>Stramenopiles</taxon>
        <taxon>Oomycota</taxon>
        <taxon>Peronosporomycetes</taxon>
        <taxon>Peronosporales</taxon>
        <taxon>Peronosporaceae</taxon>
        <taxon>Phytophthora</taxon>
    </lineage>
</organism>
<protein>
    <submittedName>
        <fullName evidence="2">Uncharacterized protein</fullName>
    </submittedName>
</protein>
<dbReference type="EMBL" id="NBNE01008382">
    <property type="protein sequence ID" value="OWY99541.1"/>
    <property type="molecule type" value="Genomic_DNA"/>
</dbReference>
<evidence type="ECO:0000313" key="3">
    <source>
        <dbReference type="Proteomes" id="UP000198211"/>
    </source>
</evidence>
<evidence type="ECO:0000256" key="1">
    <source>
        <dbReference type="SAM" id="Phobius"/>
    </source>
</evidence>
<reference evidence="3" key="1">
    <citation type="submission" date="2017-03" db="EMBL/GenBank/DDBJ databases">
        <title>Phytopthora megakarya and P. palmivora, two closely related causual agents of cacao black pod achieved similar genome size and gene model numbers by different mechanisms.</title>
        <authorList>
            <person name="Ali S."/>
            <person name="Shao J."/>
            <person name="Larry D.J."/>
            <person name="Kronmiller B."/>
            <person name="Shen D."/>
            <person name="Strem M.D."/>
            <person name="Melnick R.L."/>
            <person name="Guiltinan M.J."/>
            <person name="Tyler B.M."/>
            <person name="Meinhardt L.W."/>
            <person name="Bailey B.A."/>
        </authorList>
    </citation>
    <scope>NUCLEOTIDE SEQUENCE [LARGE SCALE GENOMIC DNA]</scope>
    <source>
        <strain evidence="3">zdho120</strain>
    </source>
</reference>
<name>A0A225V2J1_9STRA</name>
<dbReference type="AlphaFoldDB" id="A0A225V2J1"/>
<gene>
    <name evidence="2" type="ORF">PHMEG_00029440</name>
</gene>
<dbReference type="Proteomes" id="UP000198211">
    <property type="component" value="Unassembled WGS sequence"/>
</dbReference>
<proteinExistence type="predicted"/>
<comment type="caution">
    <text evidence="2">The sequence shown here is derived from an EMBL/GenBank/DDBJ whole genome shotgun (WGS) entry which is preliminary data.</text>
</comment>
<sequence>MVSSRYSMDICTGLHGSYSIERVLELAKYESKPNWFRDIAILVGVPLPCFLATVLIEVVPLGEANSLSFTCCYPPVAEWAKQIRNSPEAWQGVVDLVKLWMCDALMVFMYPSYFYMFTTLSVEGQRWFALLLPVIKLIMRNLFALVTVRLSDATPEFVVFHAEVFNSLFMSYCMQKSPSTWTSLQITGVDVAFTLVSLRDIECARLGLRKLERCIDKKHGWGRFHNSTQNGKYLERTTLDRASKLLKQDENQESARVSSIVDILHIASYQETSPKKVKSQGSIRTTAVMPKRGHIQKTSHFACISQRNGYAARQNLRKVITVIGWMNNSSHMLMSPNAGDFFPFRLGVTSICGHSWACNAHQKYKTRWWTGLRDEGFAGST</sequence>
<evidence type="ECO:0000313" key="2">
    <source>
        <dbReference type="EMBL" id="OWY99541.1"/>
    </source>
</evidence>
<accession>A0A225V2J1</accession>
<dbReference type="OrthoDB" id="105688at2759"/>
<feature type="transmembrane region" description="Helical" evidence="1">
    <location>
        <begin position="39"/>
        <end position="59"/>
    </location>
</feature>